<dbReference type="InterPro" id="IPR050109">
    <property type="entry name" value="HTH-type_TetR-like_transc_reg"/>
</dbReference>
<dbReference type="Proteomes" id="UP000517916">
    <property type="component" value="Unassembled WGS sequence"/>
</dbReference>
<sequence length="227" mass="24116">MAKSGYHHGDLRSALLDVAEALVRERGVDGWSLREACVRIGVSPSAAYHHFASRDALVGALAARVLTQLGEHLAHAAEHAAGDVQQRLIAFSTGYVRWAMDDPAVARLAFSAGRATAETVVPPHPHDVLVAELDRLVEAGGLKAAARPGAEFIVWAAVHGLATLLADGLVQLDDQRAADLETERLVRATLTGLAQEEPRSTAWPTARSAHTERLARQQAALSPEGDG</sequence>
<dbReference type="InterPro" id="IPR001647">
    <property type="entry name" value="HTH_TetR"/>
</dbReference>
<feature type="region of interest" description="Disordered" evidence="5">
    <location>
        <begin position="196"/>
        <end position="227"/>
    </location>
</feature>
<dbReference type="PANTHER" id="PTHR30055">
    <property type="entry name" value="HTH-TYPE TRANSCRIPTIONAL REGULATOR RUTR"/>
    <property type="match status" value="1"/>
</dbReference>
<evidence type="ECO:0000313" key="8">
    <source>
        <dbReference type="Proteomes" id="UP000517916"/>
    </source>
</evidence>
<dbReference type="SUPFAM" id="SSF46689">
    <property type="entry name" value="Homeodomain-like"/>
    <property type="match status" value="1"/>
</dbReference>
<keyword evidence="2 4" id="KW-0238">DNA-binding</keyword>
<proteinExistence type="predicted"/>
<organism evidence="7 8">
    <name type="scientific">Kutzneria viridogrisea</name>
    <dbReference type="NCBI Taxonomy" id="47990"/>
    <lineage>
        <taxon>Bacteria</taxon>
        <taxon>Bacillati</taxon>
        <taxon>Actinomycetota</taxon>
        <taxon>Actinomycetes</taxon>
        <taxon>Pseudonocardiales</taxon>
        <taxon>Pseudonocardiaceae</taxon>
        <taxon>Kutzneria</taxon>
    </lineage>
</organism>
<gene>
    <name evidence="7" type="ORF">BC739_005137</name>
</gene>
<keyword evidence="3" id="KW-0804">Transcription</keyword>
<evidence type="ECO:0000256" key="1">
    <source>
        <dbReference type="ARBA" id="ARBA00023015"/>
    </source>
</evidence>
<dbReference type="Gene3D" id="1.10.357.10">
    <property type="entry name" value="Tetracycline Repressor, domain 2"/>
    <property type="match status" value="1"/>
</dbReference>
<dbReference type="RefSeq" id="WP_025356980.1">
    <property type="nucleotide sequence ID" value="NZ_BAAABQ010000023.1"/>
</dbReference>
<evidence type="ECO:0000256" key="4">
    <source>
        <dbReference type="PROSITE-ProRule" id="PRU00335"/>
    </source>
</evidence>
<dbReference type="SUPFAM" id="SSF48498">
    <property type="entry name" value="Tetracyclin repressor-like, C-terminal domain"/>
    <property type="match status" value="1"/>
</dbReference>
<keyword evidence="8" id="KW-1185">Reference proteome</keyword>
<feature type="domain" description="HTH tetR-type" evidence="6">
    <location>
        <begin position="9"/>
        <end position="69"/>
    </location>
</feature>
<dbReference type="InterPro" id="IPR009057">
    <property type="entry name" value="Homeodomain-like_sf"/>
</dbReference>
<evidence type="ECO:0000256" key="3">
    <source>
        <dbReference type="ARBA" id="ARBA00023163"/>
    </source>
</evidence>
<protein>
    <submittedName>
        <fullName evidence="7">AcrR family transcriptional regulator</fullName>
    </submittedName>
</protein>
<dbReference type="InterPro" id="IPR025996">
    <property type="entry name" value="MT1864/Rv1816-like_C"/>
</dbReference>
<dbReference type="PANTHER" id="PTHR30055:SF220">
    <property type="entry name" value="TETR-FAMILY REGULATORY PROTEIN"/>
    <property type="match status" value="1"/>
</dbReference>
<evidence type="ECO:0000313" key="7">
    <source>
        <dbReference type="EMBL" id="MBA8927920.1"/>
    </source>
</evidence>
<dbReference type="PROSITE" id="PS50977">
    <property type="entry name" value="HTH_TETR_2"/>
    <property type="match status" value="1"/>
</dbReference>
<dbReference type="Pfam" id="PF13305">
    <property type="entry name" value="TetR_C_33"/>
    <property type="match status" value="1"/>
</dbReference>
<dbReference type="PRINTS" id="PR00455">
    <property type="entry name" value="HTHTETR"/>
</dbReference>
<name>A0ABR6BLZ8_9PSEU</name>
<evidence type="ECO:0000256" key="2">
    <source>
        <dbReference type="ARBA" id="ARBA00023125"/>
    </source>
</evidence>
<keyword evidence="1" id="KW-0805">Transcription regulation</keyword>
<accession>A0ABR6BLZ8</accession>
<dbReference type="InterPro" id="IPR036271">
    <property type="entry name" value="Tet_transcr_reg_TetR-rel_C_sf"/>
</dbReference>
<comment type="caution">
    <text evidence="7">The sequence shown here is derived from an EMBL/GenBank/DDBJ whole genome shotgun (WGS) entry which is preliminary data.</text>
</comment>
<dbReference type="EMBL" id="JACJID010000004">
    <property type="protein sequence ID" value="MBA8927920.1"/>
    <property type="molecule type" value="Genomic_DNA"/>
</dbReference>
<evidence type="ECO:0000256" key="5">
    <source>
        <dbReference type="SAM" id="MobiDB-lite"/>
    </source>
</evidence>
<evidence type="ECO:0000259" key="6">
    <source>
        <dbReference type="PROSITE" id="PS50977"/>
    </source>
</evidence>
<feature type="DNA-binding region" description="H-T-H motif" evidence="4">
    <location>
        <begin position="32"/>
        <end position="51"/>
    </location>
</feature>
<dbReference type="Pfam" id="PF00440">
    <property type="entry name" value="TetR_N"/>
    <property type="match status" value="1"/>
</dbReference>
<reference evidence="7 8" key="1">
    <citation type="submission" date="2020-08" db="EMBL/GenBank/DDBJ databases">
        <title>Genomic Encyclopedia of Archaeal and Bacterial Type Strains, Phase II (KMG-II): from individual species to whole genera.</title>
        <authorList>
            <person name="Goeker M."/>
        </authorList>
    </citation>
    <scope>NUCLEOTIDE SEQUENCE [LARGE SCALE GENOMIC DNA]</scope>
    <source>
        <strain evidence="7 8">DSM 43850</strain>
    </source>
</reference>